<sequence length="1712" mass="187720">MSKTKTRFRPDSERLRATLSGGVGLCLAVALCALAACGGLADAADGNGEQTCEKMKEIGMLECLNGGHLYSARNTSRLSCSRCECPDEEKWTGIDCSLCRSKDHCPVGPGGKEATGCTFGGNVEPTVEELEQPRGKILSCSCGGDPQSEQYCKMQPNTFAMISMKKAGNDGNLFERDSLGLASAADLPEFEMQITEFAGSPDPVPGKPRYKYAFPVVWNATLTSCKHSVGPCYGPLKAPECDLIQCGGALVRCPPPGVPKCPGWDPVGDCGPVPNDPNHTNYWQFHCIPMSIPVNSSGTLYCERGGGGNGTLGESRCYFYQAKSLFGQGIAIKCQTGNCVYNSTSPTPDPKPGPHGGSYHVPALIATNVLFALVLGVFIFSAGFFVFKETQKWQLEEGFVMLPGAERRVPLEFRDVFADGGGQEFYLEWKVESYCVPMQHLEKRILRNVSGFVCAAKPDSSSEGMVTNVFAILGPSGAGKTTLLDILAGRNTTGSVTGDIRVNGKPVTPATMTQIAGYAPQSDILPGTSTVWEYLLFHANLRLPPTTTPTETKVRVRDIVLQLGLMKVVDSFIGDEYTRGISGGEKKRVSVASELLHRPSILFLDEPTTGLDSTNAATMVEALASLGAQGMIVVLSIHQPRSDIFRLMDRVLVLSCHGEMVYSGQTRTLEVFLKSLPYVPRVPDDLTLADFMLDLVIKSGDNIVSSLVNDFRDKRPFYWKRRDSLDEGGELEVNAKHKSSFGTQLKALSIRLLRNMYRHPFLVFLNLICTMLFSIMIGVSYWHVGTDTSGIQNRMGCLFFVLMYLALMSLSSIPIWRDQHVLFVRERASLVYGTPAYYTAVMLFDILPMRVFPPCFFGFFTYWMVGLHKDCTFCLAYFLVILVLSNVASALMSMAIGAASPSNRVANYIGSLAILILSLFGSFLMNRGDLPAGCRWIANLSFLQYAYEALVVNEFHDSRTTFTLKVPIDTLPPLTVNGDGVLKQFQFNVEGKNSDIMSLLLLSILHGILGFLFLRWSGKNIFKGMRRTYYLATKSCRQAMRKHSYGQTLLSFSETSSEVGNGRNEGNSDAFFPFHFMHKRNISQVSSEAASDMGSPLISERSSEDDFEDQLCLTWLKISKTIAKTSSLRGTVRLSILDNVSGVSGLGTRCARNDTSGLFAILGPSGAGKTTLLDILAGRNTTGSVTGDIRVNGKPVTPATMTQIAGYAPQSDILPGTSTVWEYLLFHANLRLPPTTTPTETKVRVRDIVLQLGLMKVVDSFIGDEYTRGISGGEKKRVSVASELLHRPSILFLDEPTTGLDSTNAATMVEALASLAEKGINVILSIQQPRSDIFRLMERVLVLSSDGEMMYSGPARMLLGFLGGIPGLPAKKEKENTADYILDVIIKSGDYALQTIITAYQNSAAVEEENRLLNTIYVNSSSTRVAKAEKSTVGYGKQVKELSKRLLKNTMRQPFLVYLNFVSTCLVALMLGLVFFKTSVDFGGIQNRMGSMFFIVLYLGLASLSSVPVWNENRLLFLRERASGAYSTFAYFTSMVLFDILPMRIIPTCMFSLSYFMIGLSSTTDAILHFPTFLVILILANAASVSMSMCIGACFPDTKVANAFASLAVLVSIMYSGFILSRHTMGGFAKAGTDFSYMNFAFEALLINEFHGAKGYYFNSYADSRLRVNVTGDEVLDLFDFNANNLLLDISALFMIGFFFFTMCFLLLLRDR</sequence>
<dbReference type="GO" id="GO:0140359">
    <property type="term" value="F:ABC-type transporter activity"/>
    <property type="evidence" value="ECO:0007669"/>
    <property type="project" value="InterPro"/>
</dbReference>
<dbReference type="InterPro" id="IPR027417">
    <property type="entry name" value="P-loop_NTPase"/>
</dbReference>
<dbReference type="GO" id="GO:0005524">
    <property type="term" value="F:ATP binding"/>
    <property type="evidence" value="ECO:0007669"/>
    <property type="project" value="UniProtKB-KW"/>
</dbReference>
<dbReference type="PANTHER" id="PTHR48041:SF2">
    <property type="entry name" value="ATP-DEPENDENT PERMEASE-RELATED"/>
    <property type="match status" value="1"/>
</dbReference>
<dbReference type="InterPro" id="IPR003439">
    <property type="entry name" value="ABC_transporter-like_ATP-bd"/>
</dbReference>
<evidence type="ECO:0000256" key="3">
    <source>
        <dbReference type="ARBA" id="ARBA00022692"/>
    </source>
</evidence>
<gene>
    <name evidence="10" type="ORF">A3770_04p31050</name>
</gene>
<dbReference type="SMART" id="SM00382">
    <property type="entry name" value="AAA"/>
    <property type="match status" value="2"/>
</dbReference>
<feature type="domain" description="ABC transporter" evidence="9">
    <location>
        <begin position="1123"/>
        <end position="1371"/>
    </location>
</feature>
<dbReference type="STRING" id="1764295.A0A5B8MJI3"/>
<feature type="transmembrane region" description="Helical" evidence="8">
    <location>
        <begin position="837"/>
        <end position="863"/>
    </location>
</feature>
<organism evidence="10 11">
    <name type="scientific">Chloropicon primus</name>
    <dbReference type="NCBI Taxonomy" id="1764295"/>
    <lineage>
        <taxon>Eukaryota</taxon>
        <taxon>Viridiplantae</taxon>
        <taxon>Chlorophyta</taxon>
        <taxon>Chloropicophyceae</taxon>
        <taxon>Chloropicales</taxon>
        <taxon>Chloropicaceae</taxon>
        <taxon>Chloropicon</taxon>
    </lineage>
</organism>
<dbReference type="InterPro" id="IPR050352">
    <property type="entry name" value="ABCG_transporters"/>
</dbReference>
<feature type="domain" description="ABC transporter" evidence="9">
    <location>
        <begin position="436"/>
        <end position="682"/>
    </location>
</feature>
<reference evidence="10 11" key="1">
    <citation type="submission" date="2018-07" db="EMBL/GenBank/DDBJ databases">
        <title>The complete nuclear genome of the prasinophyte Chloropicon primus (CCMP1205).</title>
        <authorList>
            <person name="Pombert J.-F."/>
            <person name="Otis C."/>
            <person name="Turmel M."/>
            <person name="Lemieux C."/>
        </authorList>
    </citation>
    <scope>NUCLEOTIDE SEQUENCE [LARGE SCALE GENOMIC DNA]</scope>
    <source>
        <strain evidence="10 11">CCMP1205</strain>
    </source>
</reference>
<dbReference type="OrthoDB" id="567490at2759"/>
<proteinExistence type="predicted"/>
<feature type="transmembrane region" description="Helical" evidence="8">
    <location>
        <begin position="875"/>
        <end position="898"/>
    </location>
</feature>
<evidence type="ECO:0000256" key="8">
    <source>
        <dbReference type="SAM" id="Phobius"/>
    </source>
</evidence>
<dbReference type="Proteomes" id="UP000316726">
    <property type="component" value="Chromosome 4"/>
</dbReference>
<evidence type="ECO:0000313" key="11">
    <source>
        <dbReference type="Proteomes" id="UP000316726"/>
    </source>
</evidence>
<dbReference type="EMBL" id="CP031037">
    <property type="protein sequence ID" value="QDZ20587.1"/>
    <property type="molecule type" value="Genomic_DNA"/>
</dbReference>
<dbReference type="InterPro" id="IPR013525">
    <property type="entry name" value="ABC2_TM"/>
</dbReference>
<dbReference type="PROSITE" id="PS50893">
    <property type="entry name" value="ABC_TRANSPORTER_2"/>
    <property type="match status" value="2"/>
</dbReference>
<evidence type="ECO:0000256" key="4">
    <source>
        <dbReference type="ARBA" id="ARBA00022741"/>
    </source>
</evidence>
<protein>
    <submittedName>
        <fullName evidence="10">Pleiotropic drug resistance-like ABC transporter</fullName>
    </submittedName>
</protein>
<feature type="transmembrane region" description="Helical" evidence="8">
    <location>
        <begin position="905"/>
        <end position="925"/>
    </location>
</feature>
<evidence type="ECO:0000313" key="10">
    <source>
        <dbReference type="EMBL" id="QDZ20587.1"/>
    </source>
</evidence>
<keyword evidence="11" id="KW-1185">Reference proteome</keyword>
<evidence type="ECO:0000256" key="1">
    <source>
        <dbReference type="ARBA" id="ARBA00004141"/>
    </source>
</evidence>
<evidence type="ECO:0000256" key="5">
    <source>
        <dbReference type="ARBA" id="ARBA00022840"/>
    </source>
</evidence>
<dbReference type="Gene3D" id="3.40.50.300">
    <property type="entry name" value="P-loop containing nucleotide triphosphate hydrolases"/>
    <property type="match status" value="2"/>
</dbReference>
<keyword evidence="3 8" id="KW-0812">Transmembrane</keyword>
<keyword evidence="2" id="KW-0813">Transport</keyword>
<keyword evidence="5" id="KW-0067">ATP-binding</keyword>
<feature type="transmembrane region" description="Helical" evidence="8">
    <location>
        <begin position="1686"/>
        <end position="1709"/>
    </location>
</feature>
<dbReference type="GO" id="GO:0016020">
    <property type="term" value="C:membrane"/>
    <property type="evidence" value="ECO:0007669"/>
    <property type="project" value="UniProtKB-SubCell"/>
</dbReference>
<feature type="transmembrane region" description="Helical" evidence="8">
    <location>
        <begin position="761"/>
        <end position="784"/>
    </location>
</feature>
<dbReference type="Pfam" id="PF01061">
    <property type="entry name" value="ABC2_membrane"/>
    <property type="match status" value="2"/>
</dbReference>
<comment type="subcellular location">
    <subcellularLocation>
        <location evidence="1">Membrane</location>
        <topology evidence="1">Multi-pass membrane protein</topology>
    </subcellularLocation>
</comment>
<dbReference type="Pfam" id="PF00005">
    <property type="entry name" value="ABC_tran"/>
    <property type="match status" value="2"/>
</dbReference>
<feature type="transmembrane region" description="Helical" evidence="8">
    <location>
        <begin position="1600"/>
        <end position="1620"/>
    </location>
</feature>
<dbReference type="PROSITE" id="PS00211">
    <property type="entry name" value="ABC_TRANSPORTER_1"/>
    <property type="match status" value="2"/>
</dbReference>
<feature type="transmembrane region" description="Helical" evidence="8">
    <location>
        <begin position="1531"/>
        <end position="1558"/>
    </location>
</feature>
<evidence type="ECO:0000256" key="2">
    <source>
        <dbReference type="ARBA" id="ARBA00022448"/>
    </source>
</evidence>
<feature type="transmembrane region" description="Helical" evidence="8">
    <location>
        <begin position="996"/>
        <end position="1017"/>
    </location>
</feature>
<feature type="transmembrane region" description="Helical" evidence="8">
    <location>
        <begin position="1488"/>
        <end position="1510"/>
    </location>
</feature>
<keyword evidence="7 8" id="KW-0472">Membrane</keyword>
<feature type="transmembrane region" description="Helical" evidence="8">
    <location>
        <begin position="1455"/>
        <end position="1476"/>
    </location>
</feature>
<dbReference type="SUPFAM" id="SSF52540">
    <property type="entry name" value="P-loop containing nucleoside triphosphate hydrolases"/>
    <property type="match status" value="2"/>
</dbReference>
<dbReference type="PANTHER" id="PTHR48041">
    <property type="entry name" value="ABC TRANSPORTER G FAMILY MEMBER 28"/>
    <property type="match status" value="1"/>
</dbReference>
<feature type="transmembrane region" description="Helical" evidence="8">
    <location>
        <begin position="369"/>
        <end position="387"/>
    </location>
</feature>
<feature type="transmembrane region" description="Helical" evidence="8">
    <location>
        <begin position="796"/>
        <end position="816"/>
    </location>
</feature>
<name>A0A5B8MJI3_9CHLO</name>
<dbReference type="InterPro" id="IPR017871">
    <property type="entry name" value="ABC_transporter-like_CS"/>
</dbReference>
<keyword evidence="4" id="KW-0547">Nucleotide-binding</keyword>
<evidence type="ECO:0000259" key="9">
    <source>
        <dbReference type="PROSITE" id="PS50893"/>
    </source>
</evidence>
<dbReference type="GO" id="GO:0016887">
    <property type="term" value="F:ATP hydrolysis activity"/>
    <property type="evidence" value="ECO:0007669"/>
    <property type="project" value="InterPro"/>
</dbReference>
<accession>A0A5B8MJI3</accession>
<evidence type="ECO:0000256" key="6">
    <source>
        <dbReference type="ARBA" id="ARBA00022989"/>
    </source>
</evidence>
<keyword evidence="6 8" id="KW-1133">Transmembrane helix</keyword>
<feature type="transmembrane region" description="Helical" evidence="8">
    <location>
        <begin position="1570"/>
        <end position="1593"/>
    </location>
</feature>
<evidence type="ECO:0000256" key="7">
    <source>
        <dbReference type="ARBA" id="ARBA00023136"/>
    </source>
</evidence>
<dbReference type="InterPro" id="IPR003593">
    <property type="entry name" value="AAA+_ATPase"/>
</dbReference>